<dbReference type="RefSeq" id="WP_340272990.1">
    <property type="nucleotide sequence ID" value="NZ_JBAKIA010000002.1"/>
</dbReference>
<feature type="binding site" evidence="6">
    <location>
        <position position="252"/>
    </location>
    <ligand>
        <name>S-adenosyl-L-methionine</name>
        <dbReference type="ChEBI" id="CHEBI:59789"/>
    </ligand>
</feature>
<dbReference type="InterPro" id="IPR010280">
    <property type="entry name" value="U5_MeTrfase_fam"/>
</dbReference>
<reference evidence="8 9" key="1">
    <citation type="submission" date="2024-02" db="EMBL/GenBank/DDBJ databases">
        <title>Roseibium algae sp. nov., isolated from marine alga (Grateloupia sp.), showing potential in myo-inositol conversion.</title>
        <authorList>
            <person name="Wang Y."/>
        </authorList>
    </citation>
    <scope>NUCLEOTIDE SEQUENCE [LARGE SCALE GENOMIC DNA]</scope>
    <source>
        <strain evidence="8 9">H3510</strain>
    </source>
</reference>
<keyword evidence="4 6" id="KW-0949">S-adenosyl-L-methionine</keyword>
<evidence type="ECO:0000313" key="8">
    <source>
        <dbReference type="EMBL" id="MEJ8473410.1"/>
    </source>
</evidence>
<dbReference type="PANTHER" id="PTHR11061:SF49">
    <property type="entry name" value="23S RRNA (URACIL(1939)-C(5))-METHYLTRANSFERASE RLMD"/>
    <property type="match status" value="1"/>
</dbReference>
<name>A0ABU8TGY3_9HYPH</name>
<keyword evidence="2 6" id="KW-0489">Methyltransferase</keyword>
<keyword evidence="3 6" id="KW-0808">Transferase</keyword>
<evidence type="ECO:0000256" key="3">
    <source>
        <dbReference type="ARBA" id="ARBA00022679"/>
    </source>
</evidence>
<dbReference type="Pfam" id="PF05958">
    <property type="entry name" value="tRNA_U5-meth_tr"/>
    <property type="match status" value="1"/>
</dbReference>
<evidence type="ECO:0000313" key="9">
    <source>
        <dbReference type="Proteomes" id="UP001385499"/>
    </source>
</evidence>
<keyword evidence="1" id="KW-0004">4Fe-4S</keyword>
<feature type="binding site" evidence="6">
    <location>
        <position position="299"/>
    </location>
    <ligand>
        <name>S-adenosyl-L-methionine</name>
        <dbReference type="ChEBI" id="CHEBI:59789"/>
    </ligand>
</feature>
<dbReference type="EC" id="2.1.1.-" evidence="8"/>
<organism evidence="8 9">
    <name type="scientific">Roseibium algae</name>
    <dbReference type="NCBI Taxonomy" id="3123038"/>
    <lineage>
        <taxon>Bacteria</taxon>
        <taxon>Pseudomonadati</taxon>
        <taxon>Pseudomonadota</taxon>
        <taxon>Alphaproteobacteria</taxon>
        <taxon>Hyphomicrobiales</taxon>
        <taxon>Stappiaceae</taxon>
        <taxon>Roseibium</taxon>
    </lineage>
</organism>
<dbReference type="InterPro" id="IPR029063">
    <property type="entry name" value="SAM-dependent_MTases_sf"/>
</dbReference>
<feature type="active site" evidence="7">
    <location>
        <position position="373"/>
    </location>
</feature>
<dbReference type="GO" id="GO:0008168">
    <property type="term" value="F:methyltransferase activity"/>
    <property type="evidence" value="ECO:0007669"/>
    <property type="project" value="UniProtKB-KW"/>
</dbReference>
<keyword evidence="1" id="KW-0408">Iron</keyword>
<dbReference type="InterPro" id="IPR012340">
    <property type="entry name" value="NA-bd_OB-fold"/>
</dbReference>
<feature type="binding site" evidence="6">
    <location>
        <position position="347"/>
    </location>
    <ligand>
        <name>S-adenosyl-L-methionine</name>
        <dbReference type="ChEBI" id="CHEBI:59789"/>
    </ligand>
</feature>
<comment type="caution">
    <text evidence="8">The sequence shown here is derived from an EMBL/GenBank/DDBJ whole genome shotgun (WGS) entry which is preliminary data.</text>
</comment>
<keyword evidence="9" id="KW-1185">Reference proteome</keyword>
<evidence type="ECO:0000256" key="6">
    <source>
        <dbReference type="PROSITE-ProRule" id="PRU01024"/>
    </source>
</evidence>
<dbReference type="InterPro" id="IPR030390">
    <property type="entry name" value="MeTrfase_TrmA_AS"/>
</dbReference>
<dbReference type="PROSITE" id="PS01230">
    <property type="entry name" value="TRMA_1"/>
    <property type="match status" value="1"/>
</dbReference>
<comment type="similarity">
    <text evidence="6">Belongs to the class I-like SAM-binding methyltransferase superfamily. RNA M5U methyltransferase family.</text>
</comment>
<dbReference type="Proteomes" id="UP001385499">
    <property type="component" value="Unassembled WGS sequence"/>
</dbReference>
<evidence type="ECO:0000256" key="1">
    <source>
        <dbReference type="ARBA" id="ARBA00022485"/>
    </source>
</evidence>
<dbReference type="CDD" id="cd02440">
    <property type="entry name" value="AdoMet_MTases"/>
    <property type="match status" value="1"/>
</dbReference>
<feature type="active site" description="Nucleophile" evidence="6">
    <location>
        <position position="373"/>
    </location>
</feature>
<dbReference type="SUPFAM" id="SSF50249">
    <property type="entry name" value="Nucleic acid-binding proteins"/>
    <property type="match status" value="1"/>
</dbReference>
<dbReference type="PROSITE" id="PS51687">
    <property type="entry name" value="SAM_MT_RNA_M5U"/>
    <property type="match status" value="1"/>
</dbReference>
<sequence>MTQTQTQTQTLLSVTSLGHRGDGIATTPDGPVFVAGALPGEDVNAHISNGRATEITIVKPSPDRIAPICQHYDNCGGCSTQHLAEAPYLEWKRELVIRAFADRGIETKVAPVVPCEAQSRRRAVFTAARAGSTILLGYHEKASHRMVNISECPVLVPEIIAGLTGLRRLAFELMPKKGELRINVLSTTNGLDVAFEQADRKYEARFARLSQLAVELNLARLTINGETLLEARAPSLDMGGLLVSPPPAGFTQATLQAEEALCNLVLRGLGKPKKVADLFAGSGTFALRIARGASVHAVESNAPALKSLDKALRVPRGLKQVTIERRDLFRRPIMAADLEKFDAVVFDPPRAGAQAQVEQIALSKVPYVVAVSCNPATLARDLRILIDGGYTLQTVTPVDQFLFSPHIECVATLKRE</sequence>
<keyword evidence="5" id="KW-0411">Iron-sulfur</keyword>
<evidence type="ECO:0000256" key="2">
    <source>
        <dbReference type="ARBA" id="ARBA00022603"/>
    </source>
</evidence>
<dbReference type="EMBL" id="JBAKIA010000002">
    <property type="protein sequence ID" value="MEJ8473410.1"/>
    <property type="molecule type" value="Genomic_DNA"/>
</dbReference>
<evidence type="ECO:0000256" key="4">
    <source>
        <dbReference type="ARBA" id="ARBA00022691"/>
    </source>
</evidence>
<gene>
    <name evidence="8" type="ORF">V6575_04875</name>
</gene>
<dbReference type="Gene3D" id="2.40.50.1070">
    <property type="match status" value="1"/>
</dbReference>
<protein>
    <submittedName>
        <fullName evidence="8">Class I SAM-dependent RNA methyltransferase</fullName>
        <ecNumber evidence="8">2.1.1.-</ecNumber>
    </submittedName>
</protein>
<dbReference type="Gene3D" id="3.40.50.150">
    <property type="entry name" value="Vaccinia Virus protein VP39"/>
    <property type="match status" value="1"/>
</dbReference>
<keyword evidence="1" id="KW-0479">Metal-binding</keyword>
<accession>A0ABU8TGY3</accession>
<dbReference type="GO" id="GO:0032259">
    <property type="term" value="P:methylation"/>
    <property type="evidence" value="ECO:0007669"/>
    <property type="project" value="UniProtKB-KW"/>
</dbReference>
<evidence type="ECO:0000256" key="5">
    <source>
        <dbReference type="ARBA" id="ARBA00023014"/>
    </source>
</evidence>
<dbReference type="SUPFAM" id="SSF53335">
    <property type="entry name" value="S-adenosyl-L-methionine-dependent methyltransferases"/>
    <property type="match status" value="1"/>
</dbReference>
<evidence type="ECO:0000256" key="7">
    <source>
        <dbReference type="PROSITE-ProRule" id="PRU10015"/>
    </source>
</evidence>
<proteinExistence type="inferred from homology"/>
<dbReference type="Gene3D" id="2.40.50.140">
    <property type="entry name" value="Nucleic acid-binding proteins"/>
    <property type="match status" value="1"/>
</dbReference>
<feature type="binding site" evidence="6">
    <location>
        <position position="279"/>
    </location>
    <ligand>
        <name>S-adenosyl-L-methionine</name>
        <dbReference type="ChEBI" id="CHEBI:59789"/>
    </ligand>
</feature>
<dbReference type="PANTHER" id="PTHR11061">
    <property type="entry name" value="RNA M5U METHYLTRANSFERASE"/>
    <property type="match status" value="1"/>
</dbReference>